<evidence type="ECO:0000256" key="10">
    <source>
        <dbReference type="SAM" id="MobiDB-lite"/>
    </source>
</evidence>
<keyword evidence="4" id="KW-0479">Metal-binding</keyword>
<comment type="subcellular location">
    <subcellularLocation>
        <location evidence="1">Membrane</location>
        <topology evidence="1">Single-pass membrane protein</topology>
    </subcellularLocation>
</comment>
<comment type="similarity">
    <text evidence="8">Belongs to the RING-type zinc finger family. ATL subfamily.</text>
</comment>
<organism evidence="13 14">
    <name type="scientific">Euplotes crassus</name>
    <dbReference type="NCBI Taxonomy" id="5936"/>
    <lineage>
        <taxon>Eukaryota</taxon>
        <taxon>Sar</taxon>
        <taxon>Alveolata</taxon>
        <taxon>Ciliophora</taxon>
        <taxon>Intramacronucleata</taxon>
        <taxon>Spirotrichea</taxon>
        <taxon>Hypotrichia</taxon>
        <taxon>Euplotida</taxon>
        <taxon>Euplotidae</taxon>
        <taxon>Moneuplotes</taxon>
    </lineage>
</organism>
<sequence>MRYKHMALYLLILCTLYALIWYVSDSSSEGQDNAYAMKYILEQDLLFIMFSLLPILTILPADEKNMVFIIHISVILLHSLVGIFMLIFQSRELEMKYIVGIIILTSIGLIFVALIVITAYWGGTGVNFGALFEEEVEPTIFFSGFHIHYRQEMPNADFHDTFDQINSVIYEPYMSLKNKICPICLSEYESKEVIKVMPECYHTFHNSCIENWLRNDLSCPFCRHKITRQGIENTNNHRYNSILKKIQNTPTSSIHSNCNKEEEKNLETLQDRHMTTTTIPPIEEQLSHCTSTGMLIRSSPSSKRLNQISSKILDPKMYEIEPIEESKESKESGKKYPSLMKRSNSMSTCSRKLRHLTVQPSLKSLKMPKKS</sequence>
<keyword evidence="9" id="KW-0863">Zinc-finger</keyword>
<keyword evidence="6 11" id="KW-1133">Transmembrane helix</keyword>
<feature type="region of interest" description="Disordered" evidence="10">
    <location>
        <begin position="322"/>
        <end position="371"/>
    </location>
</feature>
<evidence type="ECO:0000256" key="9">
    <source>
        <dbReference type="PROSITE-ProRule" id="PRU00175"/>
    </source>
</evidence>
<feature type="transmembrane region" description="Helical" evidence="11">
    <location>
        <begin position="97"/>
        <end position="121"/>
    </location>
</feature>
<dbReference type="SMART" id="SM00184">
    <property type="entry name" value="RING"/>
    <property type="match status" value="1"/>
</dbReference>
<dbReference type="Pfam" id="PF13639">
    <property type="entry name" value="zf-RING_2"/>
    <property type="match status" value="1"/>
</dbReference>
<feature type="compositionally biased region" description="Polar residues" evidence="10">
    <location>
        <begin position="341"/>
        <end position="350"/>
    </location>
</feature>
<feature type="domain" description="RING-type" evidence="12">
    <location>
        <begin position="181"/>
        <end position="223"/>
    </location>
</feature>
<feature type="transmembrane region" description="Helical" evidence="11">
    <location>
        <begin position="67"/>
        <end position="88"/>
    </location>
</feature>
<name>A0AAD1XGA8_EUPCR</name>
<keyword evidence="14" id="KW-1185">Reference proteome</keyword>
<feature type="compositionally biased region" description="Basic and acidic residues" evidence="10">
    <location>
        <begin position="322"/>
        <end position="334"/>
    </location>
</feature>
<feature type="transmembrane region" description="Helical" evidence="11">
    <location>
        <begin position="6"/>
        <end position="24"/>
    </location>
</feature>
<dbReference type="PROSITE" id="PS50089">
    <property type="entry name" value="ZF_RING_2"/>
    <property type="match status" value="1"/>
</dbReference>
<keyword evidence="2" id="KW-0808">Transferase</keyword>
<dbReference type="GO" id="GO:0016567">
    <property type="term" value="P:protein ubiquitination"/>
    <property type="evidence" value="ECO:0007669"/>
    <property type="project" value="InterPro"/>
</dbReference>
<evidence type="ECO:0000256" key="3">
    <source>
        <dbReference type="ARBA" id="ARBA00022692"/>
    </source>
</evidence>
<evidence type="ECO:0000256" key="7">
    <source>
        <dbReference type="ARBA" id="ARBA00023136"/>
    </source>
</evidence>
<dbReference type="InterPro" id="IPR013083">
    <property type="entry name" value="Znf_RING/FYVE/PHD"/>
</dbReference>
<dbReference type="GO" id="GO:0016020">
    <property type="term" value="C:membrane"/>
    <property type="evidence" value="ECO:0007669"/>
    <property type="project" value="UniProtKB-SubCell"/>
</dbReference>
<dbReference type="GO" id="GO:0016740">
    <property type="term" value="F:transferase activity"/>
    <property type="evidence" value="ECO:0007669"/>
    <property type="project" value="UniProtKB-KW"/>
</dbReference>
<dbReference type="SUPFAM" id="SSF57850">
    <property type="entry name" value="RING/U-box"/>
    <property type="match status" value="1"/>
</dbReference>
<proteinExistence type="inferred from homology"/>
<evidence type="ECO:0000256" key="5">
    <source>
        <dbReference type="ARBA" id="ARBA00022833"/>
    </source>
</evidence>
<evidence type="ECO:0000256" key="1">
    <source>
        <dbReference type="ARBA" id="ARBA00004167"/>
    </source>
</evidence>
<dbReference type="AlphaFoldDB" id="A0AAD1XGA8"/>
<evidence type="ECO:0000256" key="2">
    <source>
        <dbReference type="ARBA" id="ARBA00022679"/>
    </source>
</evidence>
<protein>
    <recommendedName>
        <fullName evidence="12">RING-type domain-containing protein</fullName>
    </recommendedName>
</protein>
<keyword evidence="5" id="KW-0862">Zinc</keyword>
<evidence type="ECO:0000256" key="11">
    <source>
        <dbReference type="SAM" id="Phobius"/>
    </source>
</evidence>
<gene>
    <name evidence="13" type="ORF">ECRASSUSDP1_LOCUS12612</name>
</gene>
<evidence type="ECO:0000256" key="4">
    <source>
        <dbReference type="ARBA" id="ARBA00022723"/>
    </source>
</evidence>
<evidence type="ECO:0000313" key="13">
    <source>
        <dbReference type="EMBL" id="CAI2371292.1"/>
    </source>
</evidence>
<dbReference type="Gene3D" id="3.30.40.10">
    <property type="entry name" value="Zinc/RING finger domain, C3HC4 (zinc finger)"/>
    <property type="match status" value="1"/>
</dbReference>
<evidence type="ECO:0000256" key="8">
    <source>
        <dbReference type="ARBA" id="ARBA00024209"/>
    </source>
</evidence>
<evidence type="ECO:0000259" key="12">
    <source>
        <dbReference type="PROSITE" id="PS50089"/>
    </source>
</evidence>
<keyword evidence="3 11" id="KW-0812">Transmembrane</keyword>
<dbReference type="GO" id="GO:0008270">
    <property type="term" value="F:zinc ion binding"/>
    <property type="evidence" value="ECO:0007669"/>
    <property type="project" value="UniProtKB-KW"/>
</dbReference>
<dbReference type="InterPro" id="IPR044602">
    <property type="entry name" value="ATL10/ATL72-79-like"/>
</dbReference>
<evidence type="ECO:0000313" key="14">
    <source>
        <dbReference type="Proteomes" id="UP001295684"/>
    </source>
</evidence>
<dbReference type="EMBL" id="CAMPGE010012521">
    <property type="protein sequence ID" value="CAI2371292.1"/>
    <property type="molecule type" value="Genomic_DNA"/>
</dbReference>
<accession>A0AAD1XGA8</accession>
<comment type="caution">
    <text evidence="13">The sequence shown here is derived from an EMBL/GenBank/DDBJ whole genome shotgun (WGS) entry which is preliminary data.</text>
</comment>
<dbReference type="PANTHER" id="PTHR46905:SF7">
    <property type="entry name" value="RING-H2 FINGER PROTEIN ATL78"/>
    <property type="match status" value="1"/>
</dbReference>
<evidence type="ECO:0000256" key="6">
    <source>
        <dbReference type="ARBA" id="ARBA00022989"/>
    </source>
</evidence>
<dbReference type="Proteomes" id="UP001295684">
    <property type="component" value="Unassembled WGS sequence"/>
</dbReference>
<dbReference type="PANTHER" id="PTHR46905">
    <property type="entry name" value="RING-H2 FINGER PROTEIN ATL78"/>
    <property type="match status" value="1"/>
</dbReference>
<reference evidence="13" key="1">
    <citation type="submission" date="2023-07" db="EMBL/GenBank/DDBJ databases">
        <authorList>
            <consortium name="AG Swart"/>
            <person name="Singh M."/>
            <person name="Singh A."/>
            <person name="Seah K."/>
            <person name="Emmerich C."/>
        </authorList>
    </citation>
    <scope>NUCLEOTIDE SEQUENCE</scope>
    <source>
        <strain evidence="13">DP1</strain>
    </source>
</reference>
<feature type="transmembrane region" description="Helical" evidence="11">
    <location>
        <begin position="45"/>
        <end position="61"/>
    </location>
</feature>
<dbReference type="InterPro" id="IPR001841">
    <property type="entry name" value="Znf_RING"/>
</dbReference>
<keyword evidence="7 11" id="KW-0472">Membrane</keyword>